<dbReference type="Gene3D" id="3.40.50.150">
    <property type="entry name" value="Vaccinia Virus protein VP39"/>
    <property type="match status" value="1"/>
</dbReference>
<evidence type="ECO:0000313" key="2">
    <source>
        <dbReference type="EMBL" id="MBL1077101.1"/>
    </source>
</evidence>
<keyword evidence="3" id="KW-1185">Reference proteome</keyword>
<keyword evidence="2" id="KW-0489">Methyltransferase</keyword>
<sequence>MNAVAGRLMSVVARQLGHPSGPLGKVVALVLNRGNRWAVQASVDAAAPAPGESAADIGFGGGVGLPLLLERVGADGIVYGVEIADDMLERARGRFAAEIAAGRLRLLTGAMTELPFDTDSLDAIVTTNTIYFVEDLDGACAELARVLRPKGRVVVGIGDPDAMAKMPFTPYGFRLRPVSEVVAALGRAGFTVEDQPITGGAVPFHVLLARPEA</sequence>
<dbReference type="CDD" id="cd02440">
    <property type="entry name" value="AdoMet_MTases"/>
    <property type="match status" value="1"/>
</dbReference>
<feature type="domain" description="Methyltransferase type 11" evidence="1">
    <location>
        <begin position="56"/>
        <end position="155"/>
    </location>
</feature>
<comment type="caution">
    <text evidence="2">The sequence shown here is derived from an EMBL/GenBank/DDBJ whole genome shotgun (WGS) entry which is preliminary data.</text>
</comment>
<dbReference type="InterPro" id="IPR029063">
    <property type="entry name" value="SAM-dependent_MTases_sf"/>
</dbReference>
<dbReference type="SUPFAM" id="SSF53335">
    <property type="entry name" value="S-adenosyl-L-methionine-dependent methyltransferases"/>
    <property type="match status" value="1"/>
</dbReference>
<reference evidence="2 3" key="1">
    <citation type="submission" date="2021-01" db="EMBL/GenBank/DDBJ databases">
        <title>WGS of actinomycetes isolated from Thailand.</title>
        <authorList>
            <person name="Thawai C."/>
        </authorList>
    </citation>
    <scope>NUCLEOTIDE SEQUENCE [LARGE SCALE GENOMIC DNA]</scope>
    <source>
        <strain evidence="2 3">LPG 2</strain>
    </source>
</reference>
<dbReference type="EMBL" id="JAERRJ010000008">
    <property type="protein sequence ID" value="MBL1077101.1"/>
    <property type="molecule type" value="Genomic_DNA"/>
</dbReference>
<protein>
    <submittedName>
        <fullName evidence="2">Methyltransferase domain-containing protein</fullName>
    </submittedName>
</protein>
<dbReference type="GO" id="GO:0008168">
    <property type="term" value="F:methyltransferase activity"/>
    <property type="evidence" value="ECO:0007669"/>
    <property type="project" value="UniProtKB-KW"/>
</dbReference>
<dbReference type="Pfam" id="PF08241">
    <property type="entry name" value="Methyltransf_11"/>
    <property type="match status" value="1"/>
</dbReference>
<organism evidence="2 3">
    <name type="scientific">Nocardia acididurans</name>
    <dbReference type="NCBI Taxonomy" id="2802282"/>
    <lineage>
        <taxon>Bacteria</taxon>
        <taxon>Bacillati</taxon>
        <taxon>Actinomycetota</taxon>
        <taxon>Actinomycetes</taxon>
        <taxon>Mycobacteriales</taxon>
        <taxon>Nocardiaceae</taxon>
        <taxon>Nocardia</taxon>
    </lineage>
</organism>
<gene>
    <name evidence="2" type="ORF">JK358_22130</name>
</gene>
<evidence type="ECO:0000313" key="3">
    <source>
        <dbReference type="Proteomes" id="UP000602198"/>
    </source>
</evidence>
<evidence type="ECO:0000259" key="1">
    <source>
        <dbReference type="Pfam" id="PF08241"/>
    </source>
</evidence>
<name>A0ABS1M930_9NOCA</name>
<dbReference type="GO" id="GO:0032259">
    <property type="term" value="P:methylation"/>
    <property type="evidence" value="ECO:0007669"/>
    <property type="project" value="UniProtKB-KW"/>
</dbReference>
<keyword evidence="2" id="KW-0808">Transferase</keyword>
<dbReference type="Proteomes" id="UP000602198">
    <property type="component" value="Unassembled WGS sequence"/>
</dbReference>
<dbReference type="InterPro" id="IPR013216">
    <property type="entry name" value="Methyltransf_11"/>
</dbReference>
<dbReference type="RefSeq" id="WP_201949728.1">
    <property type="nucleotide sequence ID" value="NZ_JAERRJ010000008.1"/>
</dbReference>
<proteinExistence type="predicted"/>
<accession>A0ABS1M930</accession>